<keyword evidence="1" id="KW-1133">Transmembrane helix</keyword>
<organism evidence="2 3">
    <name type="scientific">Astyanax mexicanus</name>
    <name type="common">Blind cave fish</name>
    <name type="synonym">Astyanax fasciatus mexicanus</name>
    <dbReference type="NCBI Taxonomy" id="7994"/>
    <lineage>
        <taxon>Eukaryota</taxon>
        <taxon>Metazoa</taxon>
        <taxon>Chordata</taxon>
        <taxon>Craniata</taxon>
        <taxon>Vertebrata</taxon>
        <taxon>Euteleostomi</taxon>
        <taxon>Actinopterygii</taxon>
        <taxon>Neopterygii</taxon>
        <taxon>Teleostei</taxon>
        <taxon>Ostariophysi</taxon>
        <taxon>Characiformes</taxon>
        <taxon>Characoidei</taxon>
        <taxon>Acestrorhamphidae</taxon>
        <taxon>Acestrorhamphinae</taxon>
        <taxon>Astyanax</taxon>
    </lineage>
</organism>
<dbReference type="Proteomes" id="UP000694621">
    <property type="component" value="Unplaced"/>
</dbReference>
<reference evidence="2" key="1">
    <citation type="submission" date="2025-08" db="UniProtKB">
        <authorList>
            <consortium name="Ensembl"/>
        </authorList>
    </citation>
    <scope>IDENTIFICATION</scope>
</reference>
<name>A0A8B9JT85_ASTMX</name>
<sequence>MHHHQEGRTEVVVAGVGAARSFGVAVKVFLIIVPNSLGRYHKHHDAEHENQGQPDASKTCGVFIYSTEEGLEGLPIHWLCFLWMTIWIFPARSHV</sequence>
<accession>A0A8B9JT85</accession>
<evidence type="ECO:0000256" key="1">
    <source>
        <dbReference type="SAM" id="Phobius"/>
    </source>
</evidence>
<dbReference type="Ensembl" id="ENSAMXT00005028435.1">
    <property type="protein sequence ID" value="ENSAMXP00005025810.1"/>
    <property type="gene ID" value="ENSAMXG00005013052.1"/>
</dbReference>
<protein>
    <submittedName>
        <fullName evidence="2">Uncharacterized protein</fullName>
    </submittedName>
</protein>
<evidence type="ECO:0000313" key="2">
    <source>
        <dbReference type="Ensembl" id="ENSAMXP00005025810.1"/>
    </source>
</evidence>
<keyword evidence="1" id="KW-0472">Membrane</keyword>
<dbReference type="AlphaFoldDB" id="A0A8B9JT85"/>
<evidence type="ECO:0000313" key="3">
    <source>
        <dbReference type="Proteomes" id="UP000694621"/>
    </source>
</evidence>
<feature type="transmembrane region" description="Helical" evidence="1">
    <location>
        <begin position="74"/>
        <end position="91"/>
    </location>
</feature>
<proteinExistence type="predicted"/>
<keyword evidence="1" id="KW-0812">Transmembrane</keyword>
<feature type="transmembrane region" description="Helical" evidence="1">
    <location>
        <begin position="12"/>
        <end position="33"/>
    </location>
</feature>